<dbReference type="SUPFAM" id="SSF51419">
    <property type="entry name" value="PLP-binding barrel"/>
    <property type="match status" value="1"/>
</dbReference>
<dbReference type="Pfam" id="PF01168">
    <property type="entry name" value="Ala_racemase_N"/>
    <property type="match status" value="1"/>
</dbReference>
<dbReference type="InterPro" id="IPR001608">
    <property type="entry name" value="Ala_racemase_N"/>
</dbReference>
<comment type="caution">
    <text evidence="2">The sequence shown here is derived from an EMBL/GenBank/DDBJ whole genome shotgun (WGS) entry which is preliminary data.</text>
</comment>
<name>A0AA41XG83_9MICO</name>
<dbReference type="InterPro" id="IPR051466">
    <property type="entry name" value="D-amino_acid_metab_enzyme"/>
</dbReference>
<organism evidence="2 3">
    <name type="scientific">Herbiconiux oxytropis</name>
    <dbReference type="NCBI Taxonomy" id="2970915"/>
    <lineage>
        <taxon>Bacteria</taxon>
        <taxon>Bacillati</taxon>
        <taxon>Actinomycetota</taxon>
        <taxon>Actinomycetes</taxon>
        <taxon>Micrococcales</taxon>
        <taxon>Microbacteriaceae</taxon>
        <taxon>Herbiconiux</taxon>
    </lineage>
</organism>
<dbReference type="EMBL" id="JANLCK010000013">
    <property type="protein sequence ID" value="MCS5727644.1"/>
    <property type="molecule type" value="Genomic_DNA"/>
</dbReference>
<gene>
    <name evidence="2" type="ORF">N1028_17250</name>
</gene>
<proteinExistence type="predicted"/>
<dbReference type="InterPro" id="IPR029066">
    <property type="entry name" value="PLP-binding_barrel"/>
</dbReference>
<protein>
    <submittedName>
        <fullName evidence="2">Amino acid deaminase/aldolase</fullName>
    </submittedName>
</protein>
<dbReference type="Proteomes" id="UP001165587">
    <property type="component" value="Unassembled WGS sequence"/>
</dbReference>
<reference evidence="2" key="1">
    <citation type="submission" date="2022-08" db="EMBL/GenBank/DDBJ databases">
        <authorList>
            <person name="Deng Y."/>
            <person name="Han X.-F."/>
            <person name="Zhang Y.-Q."/>
        </authorList>
    </citation>
    <scope>NUCLEOTIDE SEQUENCE</scope>
    <source>
        <strain evidence="2">CPCC 203407</strain>
    </source>
</reference>
<evidence type="ECO:0000259" key="1">
    <source>
        <dbReference type="Pfam" id="PF01168"/>
    </source>
</evidence>
<dbReference type="Gene3D" id="3.20.20.10">
    <property type="entry name" value="Alanine racemase"/>
    <property type="match status" value="1"/>
</dbReference>
<dbReference type="AlphaFoldDB" id="A0AA41XG83"/>
<feature type="domain" description="Alanine racemase N-terminal" evidence="1">
    <location>
        <begin position="43"/>
        <end position="239"/>
    </location>
</feature>
<sequence length="442" mass="46197">MTATTGLDLARDLAHPDAWRDEQRYWRGLTAATADLEPPVAVIGLEALVHNARSMLARAGGKPIRVASKSVRVRAVQDAVLALPGYAGILAYTLPEALWLAERARTAADDPAGRAPASSHPFDVVVGYPTVDRAALRALAADEHLASTITLMVDSVAHLDLIEAALAASGVPAGARPALRVAIELDSAYTAPALGRLGVWRSPVATVDDAIALAREIVRRTGFDLVGLMAYESQIAGVGNRPTGNPIARRAMARAIDLMQKGSIAELAGRRGEVVAAVRSLAPLEFVNGGGTGSLESTGADASVTEIAAGSGLLGGHLFDTYSRFRPAPAAAFALPVVRKPRPDMATLLGGGWIASGPPAPDRLPEIVWPKGTTMQAREMAGEVQTPLSGRGAAGLRAGDRVWLRHTKSGELSEHVNEFAVVEDGAVVDVVPTYRGEGQAFL</sequence>
<dbReference type="GO" id="GO:0036088">
    <property type="term" value="P:D-serine catabolic process"/>
    <property type="evidence" value="ECO:0007669"/>
    <property type="project" value="TreeGrafter"/>
</dbReference>
<dbReference type="RefSeq" id="WP_259530652.1">
    <property type="nucleotide sequence ID" value="NZ_JANLCK010000013.1"/>
</dbReference>
<dbReference type="PANTHER" id="PTHR28004">
    <property type="entry name" value="ZGC:162816-RELATED"/>
    <property type="match status" value="1"/>
</dbReference>
<accession>A0AA41XG83</accession>
<dbReference type="PANTHER" id="PTHR28004:SF2">
    <property type="entry name" value="D-SERINE DEHYDRATASE"/>
    <property type="match status" value="1"/>
</dbReference>
<evidence type="ECO:0000313" key="3">
    <source>
        <dbReference type="Proteomes" id="UP001165587"/>
    </source>
</evidence>
<dbReference type="GO" id="GO:0008721">
    <property type="term" value="F:D-serine ammonia-lyase activity"/>
    <property type="evidence" value="ECO:0007669"/>
    <property type="project" value="TreeGrafter"/>
</dbReference>
<keyword evidence="3" id="KW-1185">Reference proteome</keyword>
<evidence type="ECO:0000313" key="2">
    <source>
        <dbReference type="EMBL" id="MCS5727644.1"/>
    </source>
</evidence>